<dbReference type="RefSeq" id="WP_011526380.1">
    <property type="nucleotide sequence ID" value="NC_008011.1"/>
</dbReference>
<protein>
    <submittedName>
        <fullName evidence="2">NA</fullName>
    </submittedName>
</protein>
<dbReference type="Proteomes" id="UP000002430">
    <property type="component" value="Chromosome"/>
</dbReference>
<reference evidence="2 3" key="1">
    <citation type="submission" date="2005-11" db="EMBL/GenBank/DDBJ databases">
        <title>The complete genome sequence of Lawsonia intracellularis: the causative agent of proliferative enteropathy.</title>
        <authorList>
            <person name="Kaur K."/>
            <person name="Zhang Q."/>
            <person name="Beckler D."/>
            <person name="Munir S."/>
            <person name="Li L."/>
            <person name="Kinsley K."/>
            <person name="Herron L."/>
            <person name="Peterson A."/>
            <person name="May B."/>
            <person name="Singh S."/>
            <person name="Gebhart C."/>
            <person name="Kapur V."/>
        </authorList>
    </citation>
    <scope>NUCLEOTIDE SEQUENCE [LARGE SCALE GENOMIC DNA]</scope>
    <source>
        <strain evidence="2 3">PHE/MN1-00</strain>
    </source>
</reference>
<dbReference type="KEGG" id="lip:LI0295"/>
<evidence type="ECO:0000313" key="3">
    <source>
        <dbReference type="Proteomes" id="UP000002430"/>
    </source>
</evidence>
<keyword evidence="3" id="KW-1185">Reference proteome</keyword>
<evidence type="ECO:0000256" key="1">
    <source>
        <dbReference type="SAM" id="MobiDB-lite"/>
    </source>
</evidence>
<dbReference type="HOGENOM" id="CLU_1364798_0_0_7"/>
<feature type="compositionally biased region" description="Polar residues" evidence="1">
    <location>
        <begin position="83"/>
        <end position="102"/>
    </location>
</feature>
<proteinExistence type="predicted"/>
<feature type="compositionally biased region" description="Polar residues" evidence="1">
    <location>
        <begin position="66"/>
        <end position="76"/>
    </location>
</feature>
<sequence length="201" mass="22840">MLLIAVALCFFGMFLMFFYIVFSQDRIVRTLNRKYKEFYEQLSKIESAANAIYFSSNRPYPVEDTFSMQQPQSSPKRNAPQPVVNQNIPSPTMPPNNLSMNNQQNVPQAMALNNNNNNNRNMQPAPQYQQMNVMGNGQGHYQQDVSYAQSTPTGAHMGQIMMEDVFPLQEDMIAGGPETSIPARQGEQRMDKSSMLELLQL</sequence>
<gene>
    <name evidence="2" type="ordered locus">LI0295</name>
</gene>
<accession>Q1MRM5</accession>
<evidence type="ECO:0000313" key="2">
    <source>
        <dbReference type="EMBL" id="CAJ54351.1"/>
    </source>
</evidence>
<feature type="region of interest" description="Disordered" evidence="1">
    <location>
        <begin position="63"/>
        <end position="102"/>
    </location>
</feature>
<feature type="region of interest" description="Disordered" evidence="1">
    <location>
        <begin position="175"/>
        <end position="201"/>
    </location>
</feature>
<name>Q1MRM5_LAWIP</name>
<dbReference type="EMBL" id="AM180252">
    <property type="protein sequence ID" value="CAJ54351.1"/>
    <property type="molecule type" value="Genomic_DNA"/>
</dbReference>
<dbReference type="AlphaFoldDB" id="Q1MRM5"/>
<organism evidence="2 3">
    <name type="scientific">Lawsonia intracellularis (strain PHE/MN1-00)</name>
    <dbReference type="NCBI Taxonomy" id="363253"/>
    <lineage>
        <taxon>Bacteria</taxon>
        <taxon>Pseudomonadati</taxon>
        <taxon>Thermodesulfobacteriota</taxon>
        <taxon>Desulfovibrionia</taxon>
        <taxon>Desulfovibrionales</taxon>
        <taxon>Desulfovibrionaceae</taxon>
        <taxon>Lawsonia</taxon>
    </lineage>
</organism>